<dbReference type="InterPro" id="IPR050768">
    <property type="entry name" value="UPF0353/GerABKA_families"/>
</dbReference>
<evidence type="ECO:0000256" key="1">
    <source>
        <dbReference type="ARBA" id="ARBA00004141"/>
    </source>
</evidence>
<comment type="subcellular location">
    <subcellularLocation>
        <location evidence="4">Cell membrane</location>
    </subcellularLocation>
    <subcellularLocation>
        <location evidence="1">Membrane</location>
        <topology evidence="1">Multi-pass membrane protein</topology>
    </subcellularLocation>
</comment>
<protein>
    <submittedName>
        <fullName evidence="6">Spore germination protein</fullName>
    </submittedName>
</protein>
<dbReference type="PANTHER" id="PTHR22550">
    <property type="entry name" value="SPORE GERMINATION PROTEIN"/>
    <property type="match status" value="1"/>
</dbReference>
<gene>
    <name evidence="6" type="ORF">J1TS3_18900</name>
</gene>
<evidence type="ECO:0000313" key="6">
    <source>
        <dbReference type="EMBL" id="GIN20756.1"/>
    </source>
</evidence>
<keyword evidence="5" id="KW-0812">Transmembrane</keyword>
<name>A0ABQ4K552_9BACI</name>
<sequence length="524" mass="58376">MGLFKKKRRKFPVDFSKAVKEQEQEPKVKNDKLSKVLVLNIKRFEELFHYPTNDALKFRKLFLPSIGRKATVLFVTGTVNTQLINDHIIRPLIESTQKPTDKSDLINEVKNNILTISGGKIISTFDEAVQILLNGSTVILIDGEQYAIAVDTTGFEKRSISESTTETVVKGPKSAFVESAEVNLSLIRRQLKDHRLITEVVTVGNKAPQEVSILYVNNIVDDQLVENVKKRLSEVNRDAILTLSVLEELIEERPYSLFPSCLSTERPDRTCSLLLEGHVVLLMDNSPDALVMPVTFWSLFHTAEDQFLRWAYGNFARIIRLISLLIAMLMPAIFLAVTTFHPEMIPTDLMLAISGTRERIPFPTLWEIILMEVTFEILREAGIRVPTPLGATIGIVGALILGQAAVEANLVSPILVIVVSITGLSSFAIPDIGLSVIVRILRFGFLFAANFLGFIGIALGLAALLAYSTSITSFGVPFFSPLAPYSPSSHDMFWRSTISRQWLRPLSMNPKQKVRAKPKGDTNS</sequence>
<feature type="transmembrane region" description="Helical" evidence="5">
    <location>
        <begin position="410"/>
        <end position="429"/>
    </location>
</feature>
<evidence type="ECO:0000313" key="7">
    <source>
        <dbReference type="Proteomes" id="UP000680279"/>
    </source>
</evidence>
<dbReference type="Proteomes" id="UP000680279">
    <property type="component" value="Unassembled WGS sequence"/>
</dbReference>
<dbReference type="InterPro" id="IPR004995">
    <property type="entry name" value="Spore_Ger"/>
</dbReference>
<dbReference type="PIRSF" id="PIRSF005690">
    <property type="entry name" value="GerBA"/>
    <property type="match status" value="1"/>
</dbReference>
<dbReference type="PANTHER" id="PTHR22550:SF9">
    <property type="entry name" value="STAGE V SPORULATION PROTEIN AF"/>
    <property type="match status" value="1"/>
</dbReference>
<organism evidence="6 7">
    <name type="scientific">Siminovitchia fordii</name>
    <dbReference type="NCBI Taxonomy" id="254759"/>
    <lineage>
        <taxon>Bacteria</taxon>
        <taxon>Bacillati</taxon>
        <taxon>Bacillota</taxon>
        <taxon>Bacilli</taxon>
        <taxon>Bacillales</taxon>
        <taxon>Bacillaceae</taxon>
        <taxon>Siminovitchia</taxon>
    </lineage>
</organism>
<evidence type="ECO:0000256" key="2">
    <source>
        <dbReference type="ARBA" id="ARBA00005278"/>
    </source>
</evidence>
<keyword evidence="7" id="KW-1185">Reference proteome</keyword>
<feature type="transmembrane region" description="Helical" evidence="5">
    <location>
        <begin position="318"/>
        <end position="340"/>
    </location>
</feature>
<proteinExistence type="inferred from homology"/>
<dbReference type="EMBL" id="BOQT01000005">
    <property type="protein sequence ID" value="GIN20756.1"/>
    <property type="molecule type" value="Genomic_DNA"/>
</dbReference>
<dbReference type="RefSeq" id="WP_212962853.1">
    <property type="nucleotide sequence ID" value="NZ_BOQT01000005.1"/>
</dbReference>
<reference evidence="6 7" key="1">
    <citation type="submission" date="2021-03" db="EMBL/GenBank/DDBJ databases">
        <title>Antimicrobial resistance genes in bacteria isolated from Japanese honey, and their potential for conferring macrolide and lincosamide resistance in the American foulbrood pathogen Paenibacillus larvae.</title>
        <authorList>
            <person name="Okamoto M."/>
            <person name="Kumagai M."/>
            <person name="Kanamori H."/>
            <person name="Takamatsu D."/>
        </authorList>
    </citation>
    <scope>NUCLEOTIDE SEQUENCE [LARGE SCALE GENOMIC DNA]</scope>
    <source>
        <strain evidence="6 7">J1TS3</strain>
    </source>
</reference>
<accession>A0ABQ4K552</accession>
<feature type="transmembrane region" description="Helical" evidence="5">
    <location>
        <begin position="385"/>
        <end position="404"/>
    </location>
</feature>
<comment type="similarity">
    <text evidence="2 4">Belongs to the GerABKA family.</text>
</comment>
<keyword evidence="3 4" id="KW-0472">Membrane</keyword>
<dbReference type="Pfam" id="PF03323">
    <property type="entry name" value="GerA"/>
    <property type="match status" value="1"/>
</dbReference>
<evidence type="ECO:0000256" key="3">
    <source>
        <dbReference type="ARBA" id="ARBA00023136"/>
    </source>
</evidence>
<feature type="transmembrane region" description="Helical" evidence="5">
    <location>
        <begin position="441"/>
        <end position="467"/>
    </location>
</feature>
<keyword evidence="5" id="KW-1133">Transmembrane helix</keyword>
<evidence type="ECO:0000256" key="5">
    <source>
        <dbReference type="SAM" id="Phobius"/>
    </source>
</evidence>
<comment type="caution">
    <text evidence="6">The sequence shown here is derived from an EMBL/GenBank/DDBJ whole genome shotgun (WGS) entry which is preliminary data.</text>
</comment>
<evidence type="ECO:0000256" key="4">
    <source>
        <dbReference type="PIRNR" id="PIRNR005690"/>
    </source>
</evidence>